<protein>
    <submittedName>
        <fullName evidence="3">Urease accessory protein</fullName>
    </submittedName>
</protein>
<name>A0A239I039_9PSED</name>
<dbReference type="EMBL" id="FZOG01000005">
    <property type="protein sequence ID" value="SNS85874.1"/>
    <property type="molecule type" value="Genomic_DNA"/>
</dbReference>
<evidence type="ECO:0000313" key="4">
    <source>
        <dbReference type="Proteomes" id="UP000242915"/>
    </source>
</evidence>
<keyword evidence="1" id="KW-1133">Transmembrane helix</keyword>
<proteinExistence type="predicted"/>
<dbReference type="Proteomes" id="UP000242915">
    <property type="component" value="Unassembled WGS sequence"/>
</dbReference>
<dbReference type="AlphaFoldDB" id="A0A239I039"/>
<evidence type="ECO:0000313" key="3">
    <source>
        <dbReference type="EMBL" id="SNS85874.1"/>
    </source>
</evidence>
<feature type="chain" id="PRO_5012896000" evidence="2">
    <location>
        <begin position="27"/>
        <end position="193"/>
    </location>
</feature>
<gene>
    <name evidence="3" type="ORF">SAMN05216255_3632</name>
</gene>
<dbReference type="Pfam" id="PF04955">
    <property type="entry name" value="HupE_UreJ"/>
    <property type="match status" value="1"/>
</dbReference>
<feature type="transmembrane region" description="Helical" evidence="1">
    <location>
        <begin position="141"/>
        <end position="166"/>
    </location>
</feature>
<sequence>MTFSIRNYQQPLLLLLIMLTSTAAQAHTGAEAGWLHPLSGVDHLLAMIAIGAWSCQMGGRAIWIVPSAFVCSMLFGGILGFEQVDLPGVEIGIVLSVILLGLAIALEKTFPVVIAAFGVGIFGMFHGYAHGYEMPVMDNKLAYSAGFLSTTAALHVVGAVGALLILKLPRGRVILCTLGTICALCGVYLATQL</sequence>
<dbReference type="RefSeq" id="WP_089360760.1">
    <property type="nucleotide sequence ID" value="NZ_FZOG01000005.1"/>
</dbReference>
<feature type="transmembrane region" description="Helical" evidence="1">
    <location>
        <begin position="87"/>
        <end position="105"/>
    </location>
</feature>
<dbReference type="PIRSF" id="PIRSF016919">
    <property type="entry name" value="HupE_UreJ"/>
    <property type="match status" value="1"/>
</dbReference>
<dbReference type="InterPro" id="IPR007038">
    <property type="entry name" value="HupE_UreJ"/>
</dbReference>
<organism evidence="3 4">
    <name type="scientific">Pseudomonas segetis</name>
    <dbReference type="NCBI Taxonomy" id="298908"/>
    <lineage>
        <taxon>Bacteria</taxon>
        <taxon>Pseudomonadati</taxon>
        <taxon>Pseudomonadota</taxon>
        <taxon>Gammaproteobacteria</taxon>
        <taxon>Pseudomonadales</taxon>
        <taxon>Pseudomonadaceae</taxon>
        <taxon>Pseudomonas</taxon>
    </lineage>
</organism>
<keyword evidence="4" id="KW-1185">Reference proteome</keyword>
<feature type="transmembrane region" description="Helical" evidence="1">
    <location>
        <begin position="61"/>
        <end position="81"/>
    </location>
</feature>
<evidence type="ECO:0000256" key="2">
    <source>
        <dbReference type="SAM" id="SignalP"/>
    </source>
</evidence>
<feature type="transmembrane region" description="Helical" evidence="1">
    <location>
        <begin position="112"/>
        <end position="129"/>
    </location>
</feature>
<accession>A0A239I039</accession>
<reference evidence="4" key="1">
    <citation type="submission" date="2017-06" db="EMBL/GenBank/DDBJ databases">
        <authorList>
            <person name="Varghese N."/>
            <person name="Submissions S."/>
        </authorList>
    </citation>
    <scope>NUCLEOTIDE SEQUENCE [LARGE SCALE GENOMIC DNA]</scope>
    <source>
        <strain evidence="4">CIP 108523</strain>
    </source>
</reference>
<evidence type="ECO:0000256" key="1">
    <source>
        <dbReference type="SAM" id="Phobius"/>
    </source>
</evidence>
<feature type="transmembrane region" description="Helical" evidence="1">
    <location>
        <begin position="34"/>
        <end position="54"/>
    </location>
</feature>
<keyword evidence="1" id="KW-0472">Membrane</keyword>
<keyword evidence="1" id="KW-0812">Transmembrane</keyword>
<keyword evidence="2" id="KW-0732">Signal</keyword>
<feature type="transmembrane region" description="Helical" evidence="1">
    <location>
        <begin position="173"/>
        <end position="191"/>
    </location>
</feature>
<feature type="signal peptide" evidence="2">
    <location>
        <begin position="1"/>
        <end position="26"/>
    </location>
</feature>